<evidence type="ECO:0000313" key="2">
    <source>
        <dbReference type="EMBL" id="MBB5869280.1"/>
    </source>
</evidence>
<proteinExistence type="predicted"/>
<dbReference type="InterPro" id="IPR011008">
    <property type="entry name" value="Dimeric_a/b-barrel"/>
</dbReference>
<dbReference type="EMBL" id="JACHMN010000002">
    <property type="protein sequence ID" value="MBB5869280.1"/>
    <property type="molecule type" value="Genomic_DNA"/>
</dbReference>
<reference evidence="2 3" key="1">
    <citation type="submission" date="2020-08" db="EMBL/GenBank/DDBJ databases">
        <title>Sequencing the genomes of 1000 actinobacteria strains.</title>
        <authorList>
            <person name="Klenk H.-P."/>
        </authorList>
    </citation>
    <scope>NUCLEOTIDE SEQUENCE [LARGE SCALE GENOMIC DNA]</scope>
    <source>
        <strain evidence="2 3">DSM 45362</strain>
    </source>
</reference>
<dbReference type="Pfam" id="PF03992">
    <property type="entry name" value="ABM"/>
    <property type="match status" value="1"/>
</dbReference>
<dbReference type="AlphaFoldDB" id="A0A841BR39"/>
<evidence type="ECO:0000313" key="3">
    <source>
        <dbReference type="Proteomes" id="UP000587527"/>
    </source>
</evidence>
<dbReference type="Gene3D" id="3.30.70.100">
    <property type="match status" value="1"/>
</dbReference>
<name>A0A841BR39_9ACTN</name>
<keyword evidence="3" id="KW-1185">Reference proteome</keyword>
<dbReference type="Proteomes" id="UP000587527">
    <property type="component" value="Unassembled WGS sequence"/>
</dbReference>
<evidence type="ECO:0000259" key="1">
    <source>
        <dbReference type="PROSITE" id="PS51725"/>
    </source>
</evidence>
<dbReference type="InterPro" id="IPR007138">
    <property type="entry name" value="ABM_dom"/>
</dbReference>
<protein>
    <submittedName>
        <fullName evidence="2">Heme-degrading monooxygenase HmoA</fullName>
    </submittedName>
</protein>
<dbReference type="SUPFAM" id="SSF54909">
    <property type="entry name" value="Dimeric alpha+beta barrel"/>
    <property type="match status" value="1"/>
</dbReference>
<keyword evidence="2" id="KW-0503">Monooxygenase</keyword>
<dbReference type="PROSITE" id="PS51725">
    <property type="entry name" value="ABM"/>
    <property type="match status" value="1"/>
</dbReference>
<feature type="domain" description="ABM" evidence="1">
    <location>
        <begin position="1"/>
        <end position="88"/>
    </location>
</feature>
<sequence length="104" mass="11536">MAIFDIVPGQEDDFAAAYEQGHHVLASTPGCHGVRMTRGIETPTRFILIVEWDSVQAHTQNFRESERFGVWRGLIGPYFATPPLMEHFIDVTAGAPVEEASLGH</sequence>
<keyword evidence="2" id="KW-0560">Oxidoreductase</keyword>
<accession>A0A841BR39</accession>
<organism evidence="2 3">
    <name type="scientific">Allocatelliglobosispora scoriae</name>
    <dbReference type="NCBI Taxonomy" id="643052"/>
    <lineage>
        <taxon>Bacteria</taxon>
        <taxon>Bacillati</taxon>
        <taxon>Actinomycetota</taxon>
        <taxon>Actinomycetes</taxon>
        <taxon>Micromonosporales</taxon>
        <taxon>Micromonosporaceae</taxon>
        <taxon>Allocatelliglobosispora</taxon>
    </lineage>
</organism>
<dbReference type="GO" id="GO:0004497">
    <property type="term" value="F:monooxygenase activity"/>
    <property type="evidence" value="ECO:0007669"/>
    <property type="project" value="UniProtKB-KW"/>
</dbReference>
<gene>
    <name evidence="2" type="ORF">F4553_002659</name>
</gene>
<comment type="caution">
    <text evidence="2">The sequence shown here is derived from an EMBL/GenBank/DDBJ whole genome shotgun (WGS) entry which is preliminary data.</text>
</comment>